<comment type="catalytic activity">
    <reaction evidence="8">
        <text>L-tyrosyl-[protein] + ATP = O-phospho-L-tyrosyl-[protein] + ADP + H(+)</text>
        <dbReference type="Rhea" id="RHEA:10596"/>
        <dbReference type="Rhea" id="RHEA-COMP:10136"/>
        <dbReference type="Rhea" id="RHEA-COMP:20101"/>
        <dbReference type="ChEBI" id="CHEBI:15378"/>
        <dbReference type="ChEBI" id="CHEBI:30616"/>
        <dbReference type="ChEBI" id="CHEBI:46858"/>
        <dbReference type="ChEBI" id="CHEBI:61978"/>
        <dbReference type="ChEBI" id="CHEBI:456216"/>
        <dbReference type="EC" id="2.7.10.2"/>
    </reaction>
</comment>
<feature type="domain" description="AAA" evidence="11">
    <location>
        <begin position="602"/>
        <end position="721"/>
    </location>
</feature>
<dbReference type="Pfam" id="PF13614">
    <property type="entry name" value="AAA_31"/>
    <property type="match status" value="1"/>
</dbReference>
<reference evidence="13" key="1">
    <citation type="submission" date="2022-07" db="EMBL/GenBank/DDBJ databases">
        <title>Isolation, identification, and degradation of a PFOSA degrading strain from sewage treatment plant.</title>
        <authorList>
            <person name="Zhang L."/>
            <person name="Huo Y."/>
        </authorList>
    </citation>
    <scope>NUCLEOTIDE SEQUENCE</scope>
    <source>
        <strain evidence="13">C1</strain>
    </source>
</reference>
<dbReference type="NCBIfam" id="TIGR01007">
    <property type="entry name" value="eps_fam"/>
    <property type="match status" value="1"/>
</dbReference>
<keyword evidence="9" id="KW-0175">Coiled coil</keyword>
<keyword evidence="5" id="KW-0418">Kinase</keyword>
<feature type="domain" description="Tyrosine-protein kinase G-rich" evidence="12">
    <location>
        <begin position="455"/>
        <end position="532"/>
    </location>
</feature>
<dbReference type="GO" id="GO:0004715">
    <property type="term" value="F:non-membrane spanning protein tyrosine kinase activity"/>
    <property type="evidence" value="ECO:0007669"/>
    <property type="project" value="UniProtKB-EC"/>
</dbReference>
<evidence type="ECO:0000256" key="1">
    <source>
        <dbReference type="ARBA" id="ARBA00007316"/>
    </source>
</evidence>
<dbReference type="InterPro" id="IPR005702">
    <property type="entry name" value="Wzc-like_C"/>
</dbReference>
<dbReference type="InterPro" id="IPR050445">
    <property type="entry name" value="Bact_polysacc_biosynth/exp"/>
</dbReference>
<gene>
    <name evidence="13" type="ORF">NOX80_07365</name>
</gene>
<keyword evidence="7" id="KW-0829">Tyrosine-protein kinase</keyword>
<evidence type="ECO:0000313" key="13">
    <source>
        <dbReference type="EMBL" id="UUC47012.1"/>
    </source>
</evidence>
<accession>A0ABY5IZU3</accession>
<dbReference type="EC" id="2.7.10.2" evidence="2"/>
<evidence type="ECO:0000256" key="8">
    <source>
        <dbReference type="ARBA" id="ARBA00051245"/>
    </source>
</evidence>
<dbReference type="InterPro" id="IPR027417">
    <property type="entry name" value="P-loop_NTPase"/>
</dbReference>
<evidence type="ECO:0000256" key="10">
    <source>
        <dbReference type="SAM" id="Phobius"/>
    </source>
</evidence>
<comment type="similarity">
    <text evidence="1">Belongs to the CpsD/CapB family.</text>
</comment>
<dbReference type="EMBL" id="CP101751">
    <property type="protein sequence ID" value="UUC47012.1"/>
    <property type="molecule type" value="Genomic_DNA"/>
</dbReference>
<name>A0ABY5IZU3_9FLAO</name>
<dbReference type="RefSeq" id="WP_256552647.1">
    <property type="nucleotide sequence ID" value="NZ_CP101751.1"/>
</dbReference>
<keyword evidence="3 13" id="KW-0808">Transferase</keyword>
<dbReference type="InterPro" id="IPR025669">
    <property type="entry name" value="AAA_dom"/>
</dbReference>
<evidence type="ECO:0000256" key="9">
    <source>
        <dbReference type="SAM" id="Coils"/>
    </source>
</evidence>
<dbReference type="CDD" id="cd05387">
    <property type="entry name" value="BY-kinase"/>
    <property type="match status" value="1"/>
</dbReference>
<dbReference type="InterPro" id="IPR032807">
    <property type="entry name" value="GNVR"/>
</dbReference>
<keyword evidence="10" id="KW-1133">Transmembrane helix</keyword>
<dbReference type="Gene3D" id="3.40.50.300">
    <property type="entry name" value="P-loop containing nucleotide triphosphate hydrolases"/>
    <property type="match status" value="1"/>
</dbReference>
<keyword evidence="14" id="KW-1185">Reference proteome</keyword>
<protein>
    <recommendedName>
        <fullName evidence="2">non-specific protein-tyrosine kinase</fullName>
        <ecNumber evidence="2">2.7.10.2</ecNumber>
    </recommendedName>
</protein>
<evidence type="ECO:0000256" key="5">
    <source>
        <dbReference type="ARBA" id="ARBA00022777"/>
    </source>
</evidence>
<feature type="transmembrane region" description="Helical" evidence="10">
    <location>
        <begin position="516"/>
        <end position="537"/>
    </location>
</feature>
<evidence type="ECO:0000313" key="14">
    <source>
        <dbReference type="Proteomes" id="UP001059844"/>
    </source>
</evidence>
<feature type="coiled-coil region" evidence="9">
    <location>
        <begin position="296"/>
        <end position="323"/>
    </location>
</feature>
<keyword evidence="10" id="KW-0812">Transmembrane</keyword>
<keyword evidence="6" id="KW-0067">ATP-binding</keyword>
<dbReference type="PANTHER" id="PTHR32309">
    <property type="entry name" value="TYROSINE-PROTEIN KINASE"/>
    <property type="match status" value="1"/>
</dbReference>
<keyword evidence="4" id="KW-0547">Nucleotide-binding</keyword>
<keyword evidence="10" id="KW-0472">Membrane</keyword>
<sequence length="817" mass="92907">MLNAKDFSLFENQNNFDFKGFLLKIISYWKWFLACLIVTFFIAYQVNIRKEKIYGMDASIVVKDENNPFFTSNTSLVFNWGGTSDKVQTVINTLKSRTHNEYVVDKLEFYMDYLRKGEYNFQDIYGETPFYIQIDKNKNQLAGIPVQIKFLNEKEYLLSVPFDENASVETFNYAQGITEKVNVASGTFEKKYTVGETVHLPFLNFKLLINNNPGMYTGNEYYIRFNSFDGTVANYKGINVDIDTKAASIVRLSLQGTNKKRLVDYLNMTVEVLKKNQLNSKNQFAKNTIAFIDSTLIAMEGQLKDSEKELKDFRKDKNVFQLQGGGEKITEQLTEFDIEKDAITRKINYYNSLSSYLQKSTDYSKLPAPTVAGIEDPNIVMNVAKLIQFSRERSEMAYSVKSQKLFNEFDNQMNATKRVLLENISSAKSAIMMDLGLINKRIGQAESTIRQLPEEQQELMKITRKYDLNDNIYNTFLQKRSEADIVKASNVSDIEFIDTAKDIGGGLLGPKTSVNYILALLLGILIPLVVVFTITILDNSIHATEDIERLTAIPIIGIVGKKHTESNMAVYEKPKSPLAESFRSIRSSLQFLYKKQKVDGTKILMLTSSVGGEGKTFCSINMATVFALSEKRTVIVGLDLRKPRIFGDFNIENNVGVVNYLIGQKSIQEIVQHTHVPYLDVITSGPIPPNPSELLISQAMTAMIEELKELYDYIILDTSPVGLVSDALELAQYCDATLYVVRQGVTKKGMLAIVNEKHKRGELHNISIVLNGFENRSQYSYGYGYGYGYGTYTNSYMEEEIRDLTLWEKIKSKIFKR</sequence>
<evidence type="ECO:0000256" key="4">
    <source>
        <dbReference type="ARBA" id="ARBA00022741"/>
    </source>
</evidence>
<evidence type="ECO:0000256" key="2">
    <source>
        <dbReference type="ARBA" id="ARBA00011903"/>
    </source>
</evidence>
<dbReference type="SUPFAM" id="SSF52540">
    <property type="entry name" value="P-loop containing nucleoside triphosphate hydrolases"/>
    <property type="match status" value="1"/>
</dbReference>
<evidence type="ECO:0000256" key="7">
    <source>
        <dbReference type="ARBA" id="ARBA00023137"/>
    </source>
</evidence>
<evidence type="ECO:0000259" key="11">
    <source>
        <dbReference type="Pfam" id="PF13614"/>
    </source>
</evidence>
<evidence type="ECO:0000259" key="12">
    <source>
        <dbReference type="Pfam" id="PF13807"/>
    </source>
</evidence>
<feature type="transmembrane region" description="Helical" evidence="10">
    <location>
        <begin position="28"/>
        <end position="46"/>
    </location>
</feature>
<dbReference type="PANTHER" id="PTHR32309:SF13">
    <property type="entry name" value="FERRIC ENTEROBACTIN TRANSPORT PROTEIN FEPE"/>
    <property type="match status" value="1"/>
</dbReference>
<evidence type="ECO:0000256" key="6">
    <source>
        <dbReference type="ARBA" id="ARBA00022840"/>
    </source>
</evidence>
<dbReference type="Pfam" id="PF13807">
    <property type="entry name" value="GNVR"/>
    <property type="match status" value="1"/>
</dbReference>
<evidence type="ECO:0000256" key="3">
    <source>
        <dbReference type="ARBA" id="ARBA00022679"/>
    </source>
</evidence>
<organism evidence="13 14">
    <name type="scientific">Flavobacterium cerinum</name>
    <dbReference type="NCBI Taxonomy" id="2502784"/>
    <lineage>
        <taxon>Bacteria</taxon>
        <taxon>Pseudomonadati</taxon>
        <taxon>Bacteroidota</taxon>
        <taxon>Flavobacteriia</taxon>
        <taxon>Flavobacteriales</taxon>
        <taxon>Flavobacteriaceae</taxon>
        <taxon>Flavobacterium</taxon>
    </lineage>
</organism>
<proteinExistence type="inferred from homology"/>
<dbReference type="Proteomes" id="UP001059844">
    <property type="component" value="Chromosome"/>
</dbReference>